<keyword evidence="1" id="KW-0812">Transmembrane</keyword>
<name>A0A135IA54_9GAMM</name>
<evidence type="ECO:0000313" key="3">
    <source>
        <dbReference type="Proteomes" id="UP000070529"/>
    </source>
</evidence>
<dbReference type="AlphaFoldDB" id="A0A135IA54"/>
<proteinExistence type="predicted"/>
<dbReference type="Proteomes" id="UP000070529">
    <property type="component" value="Unassembled WGS sequence"/>
</dbReference>
<sequence length="119" mass="12596">MHILKLSGTLAVATLCIQLVNMMSVRYLDTSNILLSAAKICLVAIPFMYIGSVGFSVYYGSGALKFPYVSLVLMAAGFSTLFGIVLTLFFQKVIPTPQQIVGCVLLLAGIGATVLGKST</sequence>
<dbReference type="OrthoDB" id="5917265at2"/>
<organism evidence="2 3">
    <name type="scientific">Enterovibrio coralii</name>
    <dbReference type="NCBI Taxonomy" id="294935"/>
    <lineage>
        <taxon>Bacteria</taxon>
        <taxon>Pseudomonadati</taxon>
        <taxon>Pseudomonadota</taxon>
        <taxon>Gammaproteobacteria</taxon>
        <taxon>Vibrionales</taxon>
        <taxon>Vibrionaceae</taxon>
        <taxon>Enterovibrio</taxon>
    </lineage>
</organism>
<dbReference type="RefSeq" id="WP_067413653.1">
    <property type="nucleotide sequence ID" value="NZ_LNTY01000025.1"/>
</dbReference>
<feature type="transmembrane region" description="Helical" evidence="1">
    <location>
        <begin position="96"/>
        <end position="116"/>
    </location>
</feature>
<gene>
    <name evidence="2" type="ORF">ATN88_09210</name>
</gene>
<keyword evidence="1" id="KW-0472">Membrane</keyword>
<keyword evidence="3" id="KW-1185">Reference proteome</keyword>
<feature type="transmembrane region" description="Helical" evidence="1">
    <location>
        <begin position="32"/>
        <end position="59"/>
    </location>
</feature>
<protein>
    <submittedName>
        <fullName evidence="2">Uncharacterized protein</fullName>
    </submittedName>
</protein>
<accession>A0A135IA54</accession>
<dbReference type="EMBL" id="LNTY01000025">
    <property type="protein sequence ID" value="KXF82329.1"/>
    <property type="molecule type" value="Genomic_DNA"/>
</dbReference>
<keyword evidence="1" id="KW-1133">Transmembrane helix</keyword>
<evidence type="ECO:0000256" key="1">
    <source>
        <dbReference type="SAM" id="Phobius"/>
    </source>
</evidence>
<comment type="caution">
    <text evidence="2">The sequence shown here is derived from an EMBL/GenBank/DDBJ whole genome shotgun (WGS) entry which is preliminary data.</text>
</comment>
<evidence type="ECO:0000313" key="2">
    <source>
        <dbReference type="EMBL" id="KXF82329.1"/>
    </source>
</evidence>
<feature type="transmembrane region" description="Helical" evidence="1">
    <location>
        <begin position="66"/>
        <end position="90"/>
    </location>
</feature>
<reference evidence="2 3" key="1">
    <citation type="submission" date="2015-11" db="EMBL/GenBank/DDBJ databases">
        <title>Genomic Taxonomy of the Vibrionaceae.</title>
        <authorList>
            <person name="Gomez-Gil B."/>
            <person name="Enciso-Ibarra J."/>
        </authorList>
    </citation>
    <scope>NUCLEOTIDE SEQUENCE [LARGE SCALE GENOMIC DNA]</scope>
    <source>
        <strain evidence="2 3">CAIM 912</strain>
    </source>
</reference>